<dbReference type="InterPro" id="IPR006314">
    <property type="entry name" value="Dyp_peroxidase"/>
</dbReference>
<evidence type="ECO:0000256" key="4">
    <source>
        <dbReference type="ARBA" id="ARBA00022723"/>
    </source>
</evidence>
<dbReference type="GO" id="GO:0020037">
    <property type="term" value="F:heme binding"/>
    <property type="evidence" value="ECO:0007669"/>
    <property type="project" value="InterPro"/>
</dbReference>
<accession>A0A8H7H6M6</accession>
<dbReference type="Proteomes" id="UP000650582">
    <property type="component" value="Unassembled WGS sequence"/>
</dbReference>
<evidence type="ECO:0000259" key="8">
    <source>
        <dbReference type="Pfam" id="PF20628"/>
    </source>
</evidence>
<dbReference type="InterPro" id="IPR048328">
    <property type="entry name" value="Dyp_perox_C"/>
</dbReference>
<reference evidence="9" key="1">
    <citation type="submission" date="2020-09" db="EMBL/GenBank/DDBJ databases">
        <title>Comparative genome analyses of four rice-infecting Rhizoctonia solani isolates reveal extensive enrichment of homogalacturonan modification genes.</title>
        <authorList>
            <person name="Lee D.-Y."/>
            <person name="Jeon J."/>
            <person name="Kim K.-T."/>
            <person name="Cheong K."/>
            <person name="Song H."/>
            <person name="Choi G."/>
            <person name="Ko J."/>
            <person name="Opiyo S.O."/>
            <person name="Zuo S."/>
            <person name="Madhav S."/>
            <person name="Lee Y.-H."/>
            <person name="Wang G.-L."/>
        </authorList>
    </citation>
    <scope>NUCLEOTIDE SEQUENCE</scope>
    <source>
        <strain evidence="9">AG1-IA YN-7</strain>
    </source>
</reference>
<sequence length="261" mass="29218">MNISDGVTEYPNPSSKDTRLTNIKLDKQRFLQWEPKAIYVHPPAQNGPKAKASTIYVALKEGVIGHENQANAAKLFGSRLFGRWPSGTPLEKQPAEYRGVPEDELNSFDYKKVKSPNCPFAAHIRKTNPRNDLPGNFTVNSSIVRAGIPYGEEIKEDSQEKRENRTIIDRGLAFVAYQSIIKEGFIEQQKQWANNPDFPPTPLHEIVPGFDGIIGQNNKPGDARVRNGIDGLKISKDFVHPRAGCYFFVPSIPALHEYFSG</sequence>
<proteinExistence type="predicted"/>
<dbReference type="SUPFAM" id="SSF54909">
    <property type="entry name" value="Dimeric alpha+beta barrel"/>
    <property type="match status" value="1"/>
</dbReference>
<keyword evidence="4" id="KW-0479">Metal-binding</keyword>
<evidence type="ECO:0000256" key="2">
    <source>
        <dbReference type="ARBA" id="ARBA00022559"/>
    </source>
</evidence>
<comment type="caution">
    <text evidence="9">The sequence shown here is derived from an EMBL/GenBank/DDBJ whole genome shotgun (WGS) entry which is preliminary data.</text>
</comment>
<keyword evidence="5" id="KW-0732">Signal</keyword>
<feature type="domain" description="Dyp-type peroxidase C-terminal" evidence="8">
    <location>
        <begin position="78"/>
        <end position="192"/>
    </location>
</feature>
<dbReference type="InterPro" id="IPR011008">
    <property type="entry name" value="Dimeric_a/b-barrel"/>
</dbReference>
<keyword evidence="7" id="KW-0408">Iron</keyword>
<dbReference type="GO" id="GO:0004601">
    <property type="term" value="F:peroxidase activity"/>
    <property type="evidence" value="ECO:0007669"/>
    <property type="project" value="UniProtKB-KW"/>
</dbReference>
<evidence type="ECO:0000256" key="1">
    <source>
        <dbReference type="ARBA" id="ARBA00001970"/>
    </source>
</evidence>
<dbReference type="Pfam" id="PF20628">
    <property type="entry name" value="Dyp_perox_C"/>
    <property type="match status" value="1"/>
</dbReference>
<dbReference type="GO" id="GO:0005829">
    <property type="term" value="C:cytosol"/>
    <property type="evidence" value="ECO:0007669"/>
    <property type="project" value="TreeGrafter"/>
</dbReference>
<dbReference type="NCBIfam" id="TIGR01413">
    <property type="entry name" value="Dyp_perox_fam"/>
    <property type="match status" value="1"/>
</dbReference>
<evidence type="ECO:0000256" key="3">
    <source>
        <dbReference type="ARBA" id="ARBA00022617"/>
    </source>
</evidence>
<dbReference type="PROSITE" id="PS51404">
    <property type="entry name" value="DYP_PEROXIDASE"/>
    <property type="match status" value="1"/>
</dbReference>
<dbReference type="PANTHER" id="PTHR30521">
    <property type="entry name" value="DEFERROCHELATASE/PEROXIDASE"/>
    <property type="match status" value="1"/>
</dbReference>
<protein>
    <recommendedName>
        <fullName evidence="8">Dyp-type peroxidase C-terminal domain-containing protein</fullName>
    </recommendedName>
</protein>
<keyword evidence="3" id="KW-0349">Heme</keyword>
<comment type="cofactor">
    <cofactor evidence="1">
        <name>heme b</name>
        <dbReference type="ChEBI" id="CHEBI:60344"/>
    </cofactor>
</comment>
<evidence type="ECO:0000313" key="10">
    <source>
        <dbReference type="Proteomes" id="UP000650582"/>
    </source>
</evidence>
<evidence type="ECO:0000256" key="6">
    <source>
        <dbReference type="ARBA" id="ARBA00023002"/>
    </source>
</evidence>
<evidence type="ECO:0000256" key="5">
    <source>
        <dbReference type="ARBA" id="ARBA00022729"/>
    </source>
</evidence>
<dbReference type="PANTHER" id="PTHR30521:SF4">
    <property type="entry name" value="DEFERROCHELATASE"/>
    <property type="match status" value="1"/>
</dbReference>
<gene>
    <name evidence="9" type="ORF">RHS04_06868</name>
</gene>
<dbReference type="AlphaFoldDB" id="A0A8H7H6M6"/>
<name>A0A8H7H6M6_9AGAM</name>
<dbReference type="EMBL" id="JACYCC010000128">
    <property type="protein sequence ID" value="KAF8674900.1"/>
    <property type="molecule type" value="Genomic_DNA"/>
</dbReference>
<organism evidence="9 10">
    <name type="scientific">Rhizoctonia solani</name>
    <dbReference type="NCBI Taxonomy" id="456999"/>
    <lineage>
        <taxon>Eukaryota</taxon>
        <taxon>Fungi</taxon>
        <taxon>Dikarya</taxon>
        <taxon>Basidiomycota</taxon>
        <taxon>Agaricomycotina</taxon>
        <taxon>Agaricomycetes</taxon>
        <taxon>Cantharellales</taxon>
        <taxon>Ceratobasidiaceae</taxon>
        <taxon>Rhizoctonia</taxon>
    </lineage>
</organism>
<evidence type="ECO:0000313" key="9">
    <source>
        <dbReference type="EMBL" id="KAF8674900.1"/>
    </source>
</evidence>
<dbReference type="GO" id="GO:0046872">
    <property type="term" value="F:metal ion binding"/>
    <property type="evidence" value="ECO:0007669"/>
    <property type="project" value="UniProtKB-KW"/>
</dbReference>
<keyword evidence="2" id="KW-0575">Peroxidase</keyword>
<keyword evidence="6" id="KW-0560">Oxidoreductase</keyword>
<evidence type="ECO:0000256" key="7">
    <source>
        <dbReference type="ARBA" id="ARBA00023004"/>
    </source>
</evidence>